<gene>
    <name evidence="1" type="ORF">ENW83_01420</name>
</gene>
<sequence length="346" mass="40281">MDLNAKQHLLALLRAVGSPLALNQPQVDGRTENSYVPELYSMAEANKIPLTYLNTVSSDEKRNLPEYNYHYTRLRRLLEMISEISELFDREGIDYVIFKTLRPYPEDVSDIDVLNLGSRRDYEKMVEILRRAGYIFMERGSYCTTFQDYKTRFKTELMIDIYDEISVGYLIYLDKRKLSRYVSEKELPTGQIVRVFSPEAELLATIAHSAIKENQYILAEYFATLHYLALMDQPSIEELIDIVRGNKLVNAFRWHLTITLLLHKEAHGKIPQKLSNLLSDLGGLWSSSCKVISEGIPPYRIDSLSLAKIFKEKLYDHTFRRSLSNQFKSPNRAFTVRALERLYRLL</sequence>
<proteinExistence type="predicted"/>
<reference evidence="1" key="1">
    <citation type="journal article" date="2020" name="mSystems">
        <title>Genome- and Community-Level Interaction Insights into Carbon Utilization and Element Cycling Functions of Hydrothermarchaeota in Hydrothermal Sediment.</title>
        <authorList>
            <person name="Zhou Z."/>
            <person name="Liu Y."/>
            <person name="Xu W."/>
            <person name="Pan J."/>
            <person name="Luo Z.H."/>
            <person name="Li M."/>
        </authorList>
    </citation>
    <scope>NUCLEOTIDE SEQUENCE [LARGE SCALE GENOMIC DNA]</scope>
    <source>
        <strain evidence="1">SpSt-885</strain>
    </source>
</reference>
<dbReference type="AlphaFoldDB" id="A0A7J3SJU7"/>
<organism evidence="1">
    <name type="scientific">Fervidicoccus fontis</name>
    <dbReference type="NCBI Taxonomy" id="683846"/>
    <lineage>
        <taxon>Archaea</taxon>
        <taxon>Thermoproteota</taxon>
        <taxon>Thermoprotei</taxon>
        <taxon>Fervidicoccales</taxon>
        <taxon>Fervidicoccaceae</taxon>
        <taxon>Fervidicoccus</taxon>
    </lineage>
</organism>
<accession>A0A7J3SJU7</accession>
<evidence type="ECO:0000313" key="1">
    <source>
        <dbReference type="EMBL" id="HGZ59854.1"/>
    </source>
</evidence>
<protein>
    <recommendedName>
        <fullName evidence="2">Nucleotidyltransferase family protein</fullName>
    </recommendedName>
</protein>
<dbReference type="EMBL" id="DTLS01000040">
    <property type="protein sequence ID" value="HGZ59854.1"/>
    <property type="molecule type" value="Genomic_DNA"/>
</dbReference>
<name>A0A7J3SJU7_9CREN</name>
<dbReference type="Pfam" id="PF14907">
    <property type="entry name" value="NTP_transf_5"/>
    <property type="match status" value="1"/>
</dbReference>
<evidence type="ECO:0008006" key="2">
    <source>
        <dbReference type="Google" id="ProtNLM"/>
    </source>
</evidence>
<comment type="caution">
    <text evidence="1">The sequence shown here is derived from an EMBL/GenBank/DDBJ whole genome shotgun (WGS) entry which is preliminary data.</text>
</comment>
<dbReference type="InterPro" id="IPR039498">
    <property type="entry name" value="NTP_transf_5"/>
</dbReference>